<dbReference type="OrthoDB" id="9813965at2"/>
<evidence type="ECO:0000259" key="2">
    <source>
        <dbReference type="PROSITE" id="PS50846"/>
    </source>
</evidence>
<protein>
    <submittedName>
        <fullName evidence="3">Copper chaperone</fullName>
    </submittedName>
</protein>
<dbReference type="Proteomes" id="UP000422989">
    <property type="component" value="Chromosome"/>
</dbReference>
<evidence type="ECO:0000256" key="1">
    <source>
        <dbReference type="ARBA" id="ARBA00022723"/>
    </source>
</evidence>
<sequence length="111" mass="11405">MTIQRVELGLKETGPGCSCCAAPDSAQQDTARLATAPFDATQIFVEGMTCGHCVTSVTEELVALEGVEQVSVDLNAGGTSTVTIRHGSPLHLDAVRAAVDEAGYTVADTPA</sequence>
<dbReference type="InterPro" id="IPR017969">
    <property type="entry name" value="Heavy-metal-associated_CS"/>
</dbReference>
<dbReference type="InterPro" id="IPR006121">
    <property type="entry name" value="HMA_dom"/>
</dbReference>
<dbReference type="GO" id="GO:0046872">
    <property type="term" value="F:metal ion binding"/>
    <property type="evidence" value="ECO:0007669"/>
    <property type="project" value="UniProtKB-KW"/>
</dbReference>
<gene>
    <name evidence="3" type="ORF">D7D94_03170</name>
</gene>
<dbReference type="AlphaFoldDB" id="A0A6I6E211"/>
<reference evidence="3 4" key="1">
    <citation type="submission" date="2018-09" db="EMBL/GenBank/DDBJ databases">
        <title>Whole genome sequencing of Microbacterium oryzae strain MB-10T.</title>
        <authorList>
            <person name="Das S.K."/>
        </authorList>
    </citation>
    <scope>NUCLEOTIDE SEQUENCE [LARGE SCALE GENOMIC DNA]</scope>
    <source>
        <strain evidence="3 4">MB-10</strain>
    </source>
</reference>
<dbReference type="RefSeq" id="WP_156241181.1">
    <property type="nucleotide sequence ID" value="NZ_BAAAZL010000002.1"/>
</dbReference>
<organism evidence="3 4">
    <name type="scientific">Microbacterium oryzae</name>
    <dbReference type="NCBI Taxonomy" id="743009"/>
    <lineage>
        <taxon>Bacteria</taxon>
        <taxon>Bacillati</taxon>
        <taxon>Actinomycetota</taxon>
        <taxon>Actinomycetes</taxon>
        <taxon>Micrococcales</taxon>
        <taxon>Microbacteriaceae</taxon>
        <taxon>Microbacterium</taxon>
    </lineage>
</organism>
<dbReference type="CDD" id="cd00371">
    <property type="entry name" value="HMA"/>
    <property type="match status" value="1"/>
</dbReference>
<proteinExistence type="predicted"/>
<evidence type="ECO:0000313" key="4">
    <source>
        <dbReference type="Proteomes" id="UP000422989"/>
    </source>
</evidence>
<accession>A0A6I6E211</accession>
<dbReference type="Pfam" id="PF00403">
    <property type="entry name" value="HMA"/>
    <property type="match status" value="1"/>
</dbReference>
<name>A0A6I6E211_9MICO</name>
<dbReference type="PROSITE" id="PS01047">
    <property type="entry name" value="HMA_1"/>
    <property type="match status" value="1"/>
</dbReference>
<dbReference type="SUPFAM" id="SSF55008">
    <property type="entry name" value="HMA, heavy metal-associated domain"/>
    <property type="match status" value="1"/>
</dbReference>
<dbReference type="PROSITE" id="PS50846">
    <property type="entry name" value="HMA_2"/>
    <property type="match status" value="1"/>
</dbReference>
<evidence type="ECO:0000313" key="3">
    <source>
        <dbReference type="EMBL" id="QGU26777.1"/>
    </source>
</evidence>
<dbReference type="KEGG" id="moj:D7D94_03170"/>
<dbReference type="EMBL" id="CP032550">
    <property type="protein sequence ID" value="QGU26777.1"/>
    <property type="molecule type" value="Genomic_DNA"/>
</dbReference>
<dbReference type="InterPro" id="IPR036163">
    <property type="entry name" value="HMA_dom_sf"/>
</dbReference>
<keyword evidence="1" id="KW-0479">Metal-binding</keyword>
<keyword evidence="4" id="KW-1185">Reference proteome</keyword>
<dbReference type="Gene3D" id="3.30.70.100">
    <property type="match status" value="1"/>
</dbReference>
<feature type="domain" description="HMA" evidence="2">
    <location>
        <begin position="39"/>
        <end position="107"/>
    </location>
</feature>